<feature type="compositionally biased region" description="Polar residues" evidence="2">
    <location>
        <begin position="1170"/>
        <end position="1183"/>
    </location>
</feature>
<feature type="non-terminal residue" evidence="4">
    <location>
        <position position="1"/>
    </location>
</feature>
<organism evidence="4 5">
    <name type="scientific">Prorocentrum cordatum</name>
    <dbReference type="NCBI Taxonomy" id="2364126"/>
    <lineage>
        <taxon>Eukaryota</taxon>
        <taxon>Sar</taxon>
        <taxon>Alveolata</taxon>
        <taxon>Dinophyceae</taxon>
        <taxon>Prorocentrales</taxon>
        <taxon>Prorocentraceae</taxon>
        <taxon>Prorocentrum</taxon>
    </lineage>
</organism>
<sequence>PTTMETQSDEIISISHVALPHAIVSFSTEMQTTAAAPPGLDLPGHGHVGGDSCAPGASTSWSRPRLSGQAARPAASSSAADVACLSMLQRDALVDSLARIEQNALGMVAALAGAALPRTTSQAEAREKGPLRSPLELPHPASDRYTGPWSACLGPGEGTGRAGFMRALFERHVKARGDVHLAYGLATVAGQLQAPLDQGRWSMARLLTHLPEPPRCSFGQVPAHDALRPLGRLSCPSWTAAAMAFVKGAAALSESRLGIAGDDREPRQHRLDEWCSSLPACLLQLRLALGARLASAGAAKHRGSFVATTTAQRWIGVASPAPAPSSVRLRILGNLTSGQALSCEQTWTVAEQIRKGELSRRPPISTGGRGTAKLHAVADCAAGTLRAQPGDELLAPAKLFGGDSIADGAGLTLASWRVRERTVLFALIAEPMLDQYRQKLRAASPPCPSRKAVKQIASASLNACSSACCWSRLRTLESFHPSPPRAELKAENAQLRKEAQGAQLLRREEQARLQAENAQLRAEKAEKKKKKGCPDCAPVVHCDCPPVEPTSFKEVIHERTPALEQAGLLAGVLATGVLIGVQLERLAPGTGAGRCARRRPAAHAGWLAGDAAARRAHARGRGARPRGVGQGSVGSRACPTGCSCSVMAAAAAGGHPLGLVEGEFFAMRYNVGGPELWHVRCCVGTPLTYLVGLGVMTPDLDEYEEELLRGGDVLDWVRLPGPDSIVAQAGPHAAYHRFRVLPTVAELTLARVQCHRRMGLEPPAGVVHPLVGGAPVAGAPAGGDAAAAAPPAMLRQPLHLRPPPCSRPAPLEGSPPRAGVSPPLEGASLASPLPSVLRPGPLSLPLRPRGQEALSRRPPRRRLELLHARPLRLPRPSVLMATLGLVLCCTMPLAVVFGLLETLACYDQLNLPNVASAELAARELQVAEGRHRGKIAGGSDDRFDTHLARGTDLVRGNLCIMPAFTEWIASELSKEYSAMKERRKAREERVLARPKKGPEGNREQEQGRCFPGQRRLRAASLHELKSTAQRRLPSVLLGIGTSFRSLLLALALTPALRHLSHDGLPAVSLQRASDTAGAGYVDNFMILGSDRAAVTNGSTVPVKAKNLWRLRCGIEAVLRRGVCSGSALQVIMGHITWIALLRREPDTSGGAHDSRHGAEGRSREAGADEGSTNGQRAPSATRQAKQRQACGNLSLLERLAVKPGTERLYLGAAAAFASFCQSIGADWSSPQELDTLLVSHFSAEFLEGSSVEEASKLLASLSHFLPELDKATAEKLPRATRCLVAWRRRVPPRMRPPLSRAAALALAGCLRHLGHPRMCIWVALAFIAYLRPLETFQLRGSHLVAPKIAAGRQCSSRGLPLHDASVGDPSKTGMFDAAVLLDRCDWLLPSLEALKAQSHPGGSLWDISPAELQRLFASLVQILGLDPLSPHLYSLRRGGASDDLVTGSRCQEEVKVRGQWATLASLKRYGKTTRLLLEMAKVPEDVFVLGRAVEANFSNVMSEGFGFAGPLSAVRLPSRLAAALGPGSAIRRGLPTISPRAKSAGIYGAASGPALFRKSVP</sequence>
<keyword evidence="3" id="KW-0472">Membrane</keyword>
<comment type="caution">
    <text evidence="4">The sequence shown here is derived from an EMBL/GenBank/DDBJ whole genome shotgun (WGS) entry which is preliminary data.</text>
</comment>
<keyword evidence="3" id="KW-1133">Transmembrane helix</keyword>
<keyword evidence="5" id="KW-1185">Reference proteome</keyword>
<proteinExistence type="predicted"/>
<evidence type="ECO:0000256" key="3">
    <source>
        <dbReference type="SAM" id="Phobius"/>
    </source>
</evidence>
<feature type="region of interest" description="Disordered" evidence="2">
    <location>
        <begin position="1146"/>
        <end position="1186"/>
    </location>
</feature>
<protein>
    <submittedName>
        <fullName evidence="4">Uncharacterized protein</fullName>
    </submittedName>
</protein>
<feature type="region of interest" description="Disordered" evidence="2">
    <location>
        <begin position="987"/>
        <end position="1008"/>
    </location>
</feature>
<keyword evidence="1" id="KW-0175">Coiled coil</keyword>
<feature type="compositionally biased region" description="Basic and acidic residues" evidence="2">
    <location>
        <begin position="987"/>
        <end position="1006"/>
    </location>
</feature>
<feature type="region of interest" description="Disordered" evidence="2">
    <location>
        <begin position="796"/>
        <end position="833"/>
    </location>
</feature>
<gene>
    <name evidence="4" type="ORF">PCOR1329_LOCUS47526</name>
</gene>
<feature type="transmembrane region" description="Helical" evidence="3">
    <location>
        <begin position="878"/>
        <end position="900"/>
    </location>
</feature>
<feature type="compositionally biased region" description="Basic and acidic residues" evidence="2">
    <location>
        <begin position="1146"/>
        <end position="1166"/>
    </location>
</feature>
<feature type="region of interest" description="Disordered" evidence="2">
    <location>
        <begin position="35"/>
        <end position="64"/>
    </location>
</feature>
<name>A0ABN9UEC6_9DINO</name>
<evidence type="ECO:0000256" key="2">
    <source>
        <dbReference type="SAM" id="MobiDB-lite"/>
    </source>
</evidence>
<evidence type="ECO:0000313" key="4">
    <source>
        <dbReference type="EMBL" id="CAK0857394.1"/>
    </source>
</evidence>
<keyword evidence="3" id="KW-0812">Transmembrane</keyword>
<evidence type="ECO:0000256" key="1">
    <source>
        <dbReference type="SAM" id="Coils"/>
    </source>
</evidence>
<feature type="region of interest" description="Disordered" evidence="2">
    <location>
        <begin position="120"/>
        <end position="140"/>
    </location>
</feature>
<dbReference type="EMBL" id="CAUYUJ010015726">
    <property type="protein sequence ID" value="CAK0857394.1"/>
    <property type="molecule type" value="Genomic_DNA"/>
</dbReference>
<feature type="coiled-coil region" evidence="1">
    <location>
        <begin position="485"/>
        <end position="530"/>
    </location>
</feature>
<evidence type="ECO:0000313" key="5">
    <source>
        <dbReference type="Proteomes" id="UP001189429"/>
    </source>
</evidence>
<feature type="transmembrane region" description="Helical" evidence="3">
    <location>
        <begin position="1035"/>
        <end position="1056"/>
    </location>
</feature>
<reference evidence="4" key="1">
    <citation type="submission" date="2023-10" db="EMBL/GenBank/DDBJ databases">
        <authorList>
            <person name="Chen Y."/>
            <person name="Shah S."/>
            <person name="Dougan E. K."/>
            <person name="Thang M."/>
            <person name="Chan C."/>
        </authorList>
    </citation>
    <scope>NUCLEOTIDE SEQUENCE [LARGE SCALE GENOMIC DNA]</scope>
</reference>
<accession>A0ABN9UEC6</accession>
<dbReference type="Proteomes" id="UP001189429">
    <property type="component" value="Unassembled WGS sequence"/>
</dbReference>